<evidence type="ECO:0000256" key="2">
    <source>
        <dbReference type="ARBA" id="ARBA00008536"/>
    </source>
</evidence>
<evidence type="ECO:0000256" key="5">
    <source>
        <dbReference type="ARBA" id="ARBA00022729"/>
    </source>
</evidence>
<evidence type="ECO:0000256" key="3">
    <source>
        <dbReference type="ARBA" id="ARBA00010217"/>
    </source>
</evidence>
<dbReference type="Proteomes" id="UP001231189">
    <property type="component" value="Unassembled WGS sequence"/>
</dbReference>
<keyword evidence="7" id="KW-0547">Nucleotide-binding</keyword>
<dbReference type="FunFam" id="1.10.510.10:FF:000444">
    <property type="entry name" value="probable L-type lectin-domain containing receptor kinase S.5"/>
    <property type="match status" value="1"/>
</dbReference>
<evidence type="ECO:0000256" key="4">
    <source>
        <dbReference type="ARBA" id="ARBA00022692"/>
    </source>
</evidence>
<comment type="similarity">
    <text evidence="3">In the C-terminal section; belongs to the protein kinase superfamily. Ser/Thr protein kinase family.</text>
</comment>
<comment type="similarity">
    <text evidence="2">In the N-terminal section; belongs to the leguminous lectin family.</text>
</comment>
<comment type="caution">
    <text evidence="13">The sequence shown here is derived from an EMBL/GenBank/DDBJ whole genome shotgun (WGS) entry which is preliminary data.</text>
</comment>
<sequence>MVKQSYDPSDNHVGLDIGTVVSNKTANLADFNITIATDDTVSATNYTVWIEYDGVARHIWVYMDVRGKQKPASPVLDAPLDLSKHVPGQSYVGFSGSTGATVGLNSILDWTLTVETFPEKKNGELIFWIFYAVFWLLMIIFMATQCTKCIRQLQEEEVRHERRQEWLRHTLSNLPGMPTEFQYEELEKATEKFNEEQSQSQRWTGGYAPGTVVYKGLLSTKDGWSEAMDVAVKSYNFGRLDEEFHYFGNEIKTNNLLRHQNIVPIIGWCYKYVPRGTWTSLYQVFKYEHLSNGSLEQHLFRRDAHEERPALSWRARYGIVTDVALALHYMHHEHSSLVLHRDIKPTNVMLDAFFRARLSEFGMARVVEPNRSSFADGAVAGTRGYIAPEYSAGREATRRTDVFAFGTLMLEVVTGRHALLNDDPACPLLSDWVWRLHGRSTLLGAVEQSLGIAEFDEYEARRLLLLGMACSSPNPCARPTMPQVLQILSKSAPPPEVPLLKPTFMWPPEEDTTNDTFDESFRILAPANNSPDFFPLLSSGR</sequence>
<evidence type="ECO:0000313" key="13">
    <source>
        <dbReference type="EMBL" id="KAK1627609.1"/>
    </source>
</evidence>
<feature type="transmembrane region" description="Helical" evidence="11">
    <location>
        <begin position="125"/>
        <end position="144"/>
    </location>
</feature>
<dbReference type="SUPFAM" id="SSF56112">
    <property type="entry name" value="Protein kinase-like (PK-like)"/>
    <property type="match status" value="1"/>
</dbReference>
<evidence type="ECO:0000256" key="6">
    <source>
        <dbReference type="ARBA" id="ARBA00022734"/>
    </source>
</evidence>
<organism evidence="13 14">
    <name type="scientific">Lolium multiflorum</name>
    <name type="common">Italian ryegrass</name>
    <name type="synonym">Lolium perenne subsp. multiflorum</name>
    <dbReference type="NCBI Taxonomy" id="4521"/>
    <lineage>
        <taxon>Eukaryota</taxon>
        <taxon>Viridiplantae</taxon>
        <taxon>Streptophyta</taxon>
        <taxon>Embryophyta</taxon>
        <taxon>Tracheophyta</taxon>
        <taxon>Spermatophyta</taxon>
        <taxon>Magnoliopsida</taxon>
        <taxon>Liliopsida</taxon>
        <taxon>Poales</taxon>
        <taxon>Poaceae</taxon>
        <taxon>BOP clade</taxon>
        <taxon>Pooideae</taxon>
        <taxon>Poodae</taxon>
        <taxon>Poeae</taxon>
        <taxon>Poeae Chloroplast Group 2 (Poeae type)</taxon>
        <taxon>Loliodinae</taxon>
        <taxon>Loliinae</taxon>
        <taxon>Lolium</taxon>
    </lineage>
</organism>
<dbReference type="AlphaFoldDB" id="A0AAD8RM96"/>
<evidence type="ECO:0000256" key="7">
    <source>
        <dbReference type="ARBA" id="ARBA00022741"/>
    </source>
</evidence>
<dbReference type="InterPro" id="IPR000719">
    <property type="entry name" value="Prot_kinase_dom"/>
</dbReference>
<dbReference type="Gene3D" id="2.60.120.200">
    <property type="match status" value="1"/>
</dbReference>
<dbReference type="Pfam" id="PF00139">
    <property type="entry name" value="Lectin_legB"/>
    <property type="match status" value="1"/>
</dbReference>
<evidence type="ECO:0000256" key="1">
    <source>
        <dbReference type="ARBA" id="ARBA00004479"/>
    </source>
</evidence>
<dbReference type="InterPro" id="IPR001220">
    <property type="entry name" value="Legume_lectin_dom"/>
</dbReference>
<dbReference type="PANTHER" id="PTHR27007">
    <property type="match status" value="1"/>
</dbReference>
<keyword evidence="8" id="KW-0067">ATP-binding</keyword>
<keyword evidence="10 11" id="KW-0472">Membrane</keyword>
<keyword evidence="14" id="KW-1185">Reference proteome</keyword>
<dbReference type="SMART" id="SM00220">
    <property type="entry name" value="S_TKc"/>
    <property type="match status" value="1"/>
</dbReference>
<gene>
    <name evidence="13" type="ORF">QYE76_001924</name>
</gene>
<dbReference type="Gene3D" id="3.30.200.20">
    <property type="entry name" value="Phosphorylase Kinase, domain 1"/>
    <property type="match status" value="1"/>
</dbReference>
<dbReference type="InterPro" id="IPR011009">
    <property type="entry name" value="Kinase-like_dom_sf"/>
</dbReference>
<dbReference type="GO" id="GO:0016020">
    <property type="term" value="C:membrane"/>
    <property type="evidence" value="ECO:0007669"/>
    <property type="project" value="UniProtKB-SubCell"/>
</dbReference>
<accession>A0AAD8RM96</accession>
<proteinExistence type="inferred from homology"/>
<dbReference type="SUPFAM" id="SSF49899">
    <property type="entry name" value="Concanavalin A-like lectins/glucanases"/>
    <property type="match status" value="1"/>
</dbReference>
<keyword evidence="6" id="KW-0430">Lectin</keyword>
<dbReference type="InterPro" id="IPR050528">
    <property type="entry name" value="L-type_Lectin-RKs"/>
</dbReference>
<dbReference type="Pfam" id="PF00069">
    <property type="entry name" value="Pkinase"/>
    <property type="match status" value="1"/>
</dbReference>
<reference evidence="13" key="1">
    <citation type="submission" date="2023-07" db="EMBL/GenBank/DDBJ databases">
        <title>A chromosome-level genome assembly of Lolium multiflorum.</title>
        <authorList>
            <person name="Chen Y."/>
            <person name="Copetti D."/>
            <person name="Kolliker R."/>
            <person name="Studer B."/>
        </authorList>
    </citation>
    <scope>NUCLEOTIDE SEQUENCE</scope>
    <source>
        <strain evidence="13">02402/16</strain>
        <tissue evidence="13">Leaf</tissue>
    </source>
</reference>
<evidence type="ECO:0000259" key="12">
    <source>
        <dbReference type="PROSITE" id="PS50011"/>
    </source>
</evidence>
<dbReference type="InterPro" id="IPR008271">
    <property type="entry name" value="Ser/Thr_kinase_AS"/>
</dbReference>
<dbReference type="PROSITE" id="PS50011">
    <property type="entry name" value="PROTEIN_KINASE_DOM"/>
    <property type="match status" value="1"/>
</dbReference>
<evidence type="ECO:0000256" key="9">
    <source>
        <dbReference type="ARBA" id="ARBA00022989"/>
    </source>
</evidence>
<dbReference type="Gene3D" id="1.10.510.10">
    <property type="entry name" value="Transferase(Phosphotransferase) domain 1"/>
    <property type="match status" value="1"/>
</dbReference>
<comment type="subcellular location">
    <subcellularLocation>
        <location evidence="1">Membrane</location>
        <topology evidence="1">Single-pass type I membrane protein</topology>
    </subcellularLocation>
</comment>
<dbReference type="InterPro" id="IPR013320">
    <property type="entry name" value="ConA-like_dom_sf"/>
</dbReference>
<evidence type="ECO:0000256" key="10">
    <source>
        <dbReference type="ARBA" id="ARBA00023136"/>
    </source>
</evidence>
<evidence type="ECO:0000256" key="11">
    <source>
        <dbReference type="SAM" id="Phobius"/>
    </source>
</evidence>
<dbReference type="GO" id="GO:0004672">
    <property type="term" value="F:protein kinase activity"/>
    <property type="evidence" value="ECO:0007669"/>
    <property type="project" value="InterPro"/>
</dbReference>
<keyword evidence="5" id="KW-0732">Signal</keyword>
<dbReference type="PROSITE" id="PS00108">
    <property type="entry name" value="PROTEIN_KINASE_ST"/>
    <property type="match status" value="1"/>
</dbReference>
<keyword evidence="9 11" id="KW-1133">Transmembrane helix</keyword>
<dbReference type="GO" id="GO:0005524">
    <property type="term" value="F:ATP binding"/>
    <property type="evidence" value="ECO:0007669"/>
    <property type="project" value="UniProtKB-KW"/>
</dbReference>
<evidence type="ECO:0000313" key="14">
    <source>
        <dbReference type="Proteomes" id="UP001231189"/>
    </source>
</evidence>
<name>A0AAD8RM96_LOLMU</name>
<dbReference type="EMBL" id="JAUUTY010000005">
    <property type="protein sequence ID" value="KAK1627609.1"/>
    <property type="molecule type" value="Genomic_DNA"/>
</dbReference>
<evidence type="ECO:0000256" key="8">
    <source>
        <dbReference type="ARBA" id="ARBA00022840"/>
    </source>
</evidence>
<dbReference type="GO" id="GO:0030246">
    <property type="term" value="F:carbohydrate binding"/>
    <property type="evidence" value="ECO:0007669"/>
    <property type="project" value="UniProtKB-KW"/>
</dbReference>
<feature type="domain" description="Protein kinase" evidence="12">
    <location>
        <begin position="198"/>
        <end position="500"/>
    </location>
</feature>
<protein>
    <recommendedName>
        <fullName evidence="12">Protein kinase domain-containing protein</fullName>
    </recommendedName>
</protein>
<keyword evidence="4 11" id="KW-0812">Transmembrane</keyword>